<dbReference type="EMBL" id="ML208431">
    <property type="protein sequence ID" value="TFK65604.1"/>
    <property type="molecule type" value="Genomic_DNA"/>
</dbReference>
<name>A0ACD3AIY5_9AGAR</name>
<reference evidence="1 2" key="1">
    <citation type="journal article" date="2019" name="Nat. Ecol. Evol.">
        <title>Megaphylogeny resolves global patterns of mushroom evolution.</title>
        <authorList>
            <person name="Varga T."/>
            <person name="Krizsan K."/>
            <person name="Foldi C."/>
            <person name="Dima B."/>
            <person name="Sanchez-Garcia M."/>
            <person name="Sanchez-Ramirez S."/>
            <person name="Szollosi G.J."/>
            <person name="Szarkandi J.G."/>
            <person name="Papp V."/>
            <person name="Albert L."/>
            <person name="Andreopoulos W."/>
            <person name="Angelini C."/>
            <person name="Antonin V."/>
            <person name="Barry K.W."/>
            <person name="Bougher N.L."/>
            <person name="Buchanan P."/>
            <person name="Buyck B."/>
            <person name="Bense V."/>
            <person name="Catcheside P."/>
            <person name="Chovatia M."/>
            <person name="Cooper J."/>
            <person name="Damon W."/>
            <person name="Desjardin D."/>
            <person name="Finy P."/>
            <person name="Geml J."/>
            <person name="Haridas S."/>
            <person name="Hughes K."/>
            <person name="Justo A."/>
            <person name="Karasinski D."/>
            <person name="Kautmanova I."/>
            <person name="Kiss B."/>
            <person name="Kocsube S."/>
            <person name="Kotiranta H."/>
            <person name="LaButti K.M."/>
            <person name="Lechner B.E."/>
            <person name="Liimatainen K."/>
            <person name="Lipzen A."/>
            <person name="Lukacs Z."/>
            <person name="Mihaltcheva S."/>
            <person name="Morgado L.N."/>
            <person name="Niskanen T."/>
            <person name="Noordeloos M.E."/>
            <person name="Ohm R.A."/>
            <person name="Ortiz-Santana B."/>
            <person name="Ovrebo C."/>
            <person name="Racz N."/>
            <person name="Riley R."/>
            <person name="Savchenko A."/>
            <person name="Shiryaev A."/>
            <person name="Soop K."/>
            <person name="Spirin V."/>
            <person name="Szebenyi C."/>
            <person name="Tomsovsky M."/>
            <person name="Tulloss R.E."/>
            <person name="Uehling J."/>
            <person name="Grigoriev I.V."/>
            <person name="Vagvolgyi C."/>
            <person name="Papp T."/>
            <person name="Martin F.M."/>
            <person name="Miettinen O."/>
            <person name="Hibbett D.S."/>
            <person name="Nagy L.G."/>
        </authorList>
    </citation>
    <scope>NUCLEOTIDE SEQUENCE [LARGE SCALE GENOMIC DNA]</scope>
    <source>
        <strain evidence="1 2">NL-1719</strain>
    </source>
</reference>
<dbReference type="Proteomes" id="UP000308600">
    <property type="component" value="Unassembled WGS sequence"/>
</dbReference>
<organism evidence="1 2">
    <name type="scientific">Pluteus cervinus</name>
    <dbReference type="NCBI Taxonomy" id="181527"/>
    <lineage>
        <taxon>Eukaryota</taxon>
        <taxon>Fungi</taxon>
        <taxon>Dikarya</taxon>
        <taxon>Basidiomycota</taxon>
        <taxon>Agaricomycotina</taxon>
        <taxon>Agaricomycetes</taxon>
        <taxon>Agaricomycetidae</taxon>
        <taxon>Agaricales</taxon>
        <taxon>Pluteineae</taxon>
        <taxon>Pluteaceae</taxon>
        <taxon>Pluteus</taxon>
    </lineage>
</organism>
<accession>A0ACD3AIY5</accession>
<evidence type="ECO:0000313" key="1">
    <source>
        <dbReference type="EMBL" id="TFK65604.1"/>
    </source>
</evidence>
<sequence>MLLRHEVYGERNLYANDLRAEKTRTFAHLRIDPLVHSDGSMFYTGSRDLLKGVPLNSPTRYEIGLDEWVTITLLDANHCLGAIMFLIEGAKGSILHTGDFRAEAWFLESLKRSPSLQPYLAPAGPPPGGRRGGSLFSLAQTLDAIYLDTACVLSNISVPTKNEATTGLVELMQLFPDNTHFFINSWTWGYEDILKAVATAFQAHIHVDRYKHGIYNHISDTFLHRIATLDASATRFHACERFDRCDHVAVDEDPQQGIVSKSRMGHHVVYVNPVTMGSTSWMLYLQDTKSRLAKGEVVNNLLVPLSRHSPLPELRAFVSLFRPRKVVPNTLIPRLNGLDWLCINTMFADCLSESPSEPTRVDTEVQPIVDSTVLDELDVALQNLVGDGAEEVAKQWADDGKLRKKLAVVRAFLGTKEQHLVDTLLGAEANFQDESKDDFVEQGKGKGKQAAGPRESDEDTNYSEDDDRGRTAHILFASLAGLDETEAPWWTSSPPSSPAQKGKLQNPMPSTGAVAGQDTTPRAGPSRLEPLTPDSSQQVAKRAGKKRPRQASPPQTPTHRQRTGNRPESPICLFSSSPTRPPPKKRKRLENVPKPQTQIQPPPPVSTKPLDPTPPLNEVNNVFEARLPVPSNSTNNNNMPRVRVTVFNGTPAQQARPEPVQVRPPDPPSKSSKSDLKPSERRKWYPPQRSTEGVGENLDTSKYDDRAKRNLQCLNIAEQLSRARPDLVSPAWEAKRAKLVARQVKYDSKHQYLAQIENKDQNVGQPATAAEGEPQAFSYETVRESLSANDVDWNRSRLMAEGFKRELQSGRKPSIPMLMCTDYGFEPKPAAADG</sequence>
<protein>
    <submittedName>
        <fullName evidence="1">Uncharacterized protein</fullName>
    </submittedName>
</protein>
<evidence type="ECO:0000313" key="2">
    <source>
        <dbReference type="Proteomes" id="UP000308600"/>
    </source>
</evidence>
<gene>
    <name evidence="1" type="ORF">BDN72DRAFT_845347</name>
</gene>
<keyword evidence="2" id="KW-1185">Reference proteome</keyword>
<proteinExistence type="predicted"/>